<reference evidence="2 3" key="1">
    <citation type="submission" date="2020-03" db="EMBL/GenBank/DDBJ databases">
        <title>Draft Genome Sequence of Cudoniella acicularis.</title>
        <authorList>
            <person name="Buettner E."/>
            <person name="Kellner H."/>
        </authorList>
    </citation>
    <scope>NUCLEOTIDE SEQUENCE [LARGE SCALE GENOMIC DNA]</scope>
    <source>
        <strain evidence="2 3">DSM 108380</strain>
    </source>
</reference>
<sequence>MPSSTPSAAVNPNAAFLPSSKPSEPVNPNAAFMPSSKPSEPVNPNAAFMPKSTSDQPAEPSSLKHSATAPPGGFAQYSYSNRPVSSQPLLDDYSVHQQVYRPTEAEAKKHGKKKKKDVPKDSPRGALEDSAEKMDKGVSNFLKRIEKKIG</sequence>
<accession>A0A8H4RH40</accession>
<evidence type="ECO:0000313" key="3">
    <source>
        <dbReference type="Proteomes" id="UP000566819"/>
    </source>
</evidence>
<dbReference type="OrthoDB" id="5408296at2759"/>
<feature type="compositionally biased region" description="Basic and acidic residues" evidence="1">
    <location>
        <begin position="118"/>
        <end position="136"/>
    </location>
</feature>
<name>A0A8H4RH40_9HELO</name>
<evidence type="ECO:0000256" key="1">
    <source>
        <dbReference type="SAM" id="MobiDB-lite"/>
    </source>
</evidence>
<feature type="compositionally biased region" description="Polar residues" evidence="1">
    <location>
        <begin position="77"/>
        <end position="88"/>
    </location>
</feature>
<dbReference type="EMBL" id="JAAMPI010000669">
    <property type="protein sequence ID" value="KAF4629498.1"/>
    <property type="molecule type" value="Genomic_DNA"/>
</dbReference>
<feature type="compositionally biased region" description="Polar residues" evidence="1">
    <location>
        <begin position="1"/>
        <end position="10"/>
    </location>
</feature>
<gene>
    <name evidence="2" type="ORF">G7Y89_g8645</name>
</gene>
<protein>
    <submittedName>
        <fullName evidence="2">Uncharacterized protein</fullName>
    </submittedName>
</protein>
<proteinExistence type="predicted"/>
<organism evidence="2 3">
    <name type="scientific">Cudoniella acicularis</name>
    <dbReference type="NCBI Taxonomy" id="354080"/>
    <lineage>
        <taxon>Eukaryota</taxon>
        <taxon>Fungi</taxon>
        <taxon>Dikarya</taxon>
        <taxon>Ascomycota</taxon>
        <taxon>Pezizomycotina</taxon>
        <taxon>Leotiomycetes</taxon>
        <taxon>Helotiales</taxon>
        <taxon>Tricladiaceae</taxon>
        <taxon>Cudoniella</taxon>
    </lineage>
</organism>
<dbReference type="Proteomes" id="UP000566819">
    <property type="component" value="Unassembled WGS sequence"/>
</dbReference>
<feature type="region of interest" description="Disordered" evidence="1">
    <location>
        <begin position="1"/>
        <end position="150"/>
    </location>
</feature>
<evidence type="ECO:0000313" key="2">
    <source>
        <dbReference type="EMBL" id="KAF4629498.1"/>
    </source>
</evidence>
<comment type="caution">
    <text evidence="2">The sequence shown here is derived from an EMBL/GenBank/DDBJ whole genome shotgun (WGS) entry which is preliminary data.</text>
</comment>
<keyword evidence="3" id="KW-1185">Reference proteome</keyword>
<dbReference type="AlphaFoldDB" id="A0A8H4RH40"/>